<dbReference type="GO" id="GO:0016705">
    <property type="term" value="F:oxidoreductase activity, acting on paired donors, with incorporation or reduction of molecular oxygen"/>
    <property type="evidence" value="ECO:0007669"/>
    <property type="project" value="InterPro"/>
</dbReference>
<dbReference type="Proteomes" id="UP001162156">
    <property type="component" value="Unassembled WGS sequence"/>
</dbReference>
<name>A0AAV8WKG4_9CUCU</name>
<comment type="caution">
    <text evidence="13">The sequence shown here is derived from an EMBL/GenBank/DDBJ whole genome shotgun (WGS) entry which is preliminary data.</text>
</comment>
<evidence type="ECO:0000256" key="3">
    <source>
        <dbReference type="ARBA" id="ARBA00004406"/>
    </source>
</evidence>
<evidence type="ECO:0000256" key="10">
    <source>
        <dbReference type="ARBA" id="ARBA00023004"/>
    </source>
</evidence>
<dbReference type="PRINTS" id="PR00464">
    <property type="entry name" value="EP450II"/>
</dbReference>
<evidence type="ECO:0000256" key="6">
    <source>
        <dbReference type="ARBA" id="ARBA00022723"/>
    </source>
</evidence>
<comment type="similarity">
    <text evidence="4">Belongs to the cytochrome P450 family.</text>
</comment>
<keyword evidence="12" id="KW-0472">Membrane</keyword>
<comment type="cofactor">
    <cofactor evidence="1">
        <name>heme</name>
        <dbReference type="ChEBI" id="CHEBI:30413"/>
    </cofactor>
</comment>
<keyword evidence="5" id="KW-0349">Heme</keyword>
<evidence type="ECO:0000256" key="5">
    <source>
        <dbReference type="ARBA" id="ARBA00022617"/>
    </source>
</evidence>
<dbReference type="Gene3D" id="1.10.630.10">
    <property type="entry name" value="Cytochrome P450"/>
    <property type="match status" value="1"/>
</dbReference>
<keyword evidence="6" id="KW-0479">Metal-binding</keyword>
<dbReference type="InterPro" id="IPR001128">
    <property type="entry name" value="Cyt_P450"/>
</dbReference>
<evidence type="ECO:0000256" key="1">
    <source>
        <dbReference type="ARBA" id="ARBA00001971"/>
    </source>
</evidence>
<keyword evidence="14" id="KW-1185">Reference proteome</keyword>
<organism evidence="13 14">
    <name type="scientific">Rhamnusium bicolor</name>
    <dbReference type="NCBI Taxonomy" id="1586634"/>
    <lineage>
        <taxon>Eukaryota</taxon>
        <taxon>Metazoa</taxon>
        <taxon>Ecdysozoa</taxon>
        <taxon>Arthropoda</taxon>
        <taxon>Hexapoda</taxon>
        <taxon>Insecta</taxon>
        <taxon>Pterygota</taxon>
        <taxon>Neoptera</taxon>
        <taxon>Endopterygota</taxon>
        <taxon>Coleoptera</taxon>
        <taxon>Polyphaga</taxon>
        <taxon>Cucujiformia</taxon>
        <taxon>Chrysomeloidea</taxon>
        <taxon>Cerambycidae</taxon>
        <taxon>Lepturinae</taxon>
        <taxon>Rhagiini</taxon>
        <taxon>Rhamnusium</taxon>
    </lineage>
</organism>
<evidence type="ECO:0000256" key="7">
    <source>
        <dbReference type="ARBA" id="ARBA00022824"/>
    </source>
</evidence>
<dbReference type="PANTHER" id="PTHR24292:SF100">
    <property type="entry name" value="CYTOCHROME P450 6A16, ISOFORM B-RELATED"/>
    <property type="match status" value="1"/>
</dbReference>
<evidence type="ECO:0000313" key="13">
    <source>
        <dbReference type="EMBL" id="KAJ8926291.1"/>
    </source>
</evidence>
<evidence type="ECO:0008006" key="15">
    <source>
        <dbReference type="Google" id="ProtNLM"/>
    </source>
</evidence>
<dbReference type="GO" id="GO:0005789">
    <property type="term" value="C:endoplasmic reticulum membrane"/>
    <property type="evidence" value="ECO:0007669"/>
    <property type="project" value="UniProtKB-SubCell"/>
</dbReference>
<accession>A0AAV8WKG4</accession>
<dbReference type="InterPro" id="IPR036396">
    <property type="entry name" value="Cyt_P450_sf"/>
</dbReference>
<gene>
    <name evidence="13" type="ORF">NQ314_021350</name>
</gene>
<dbReference type="GO" id="GO:0005506">
    <property type="term" value="F:iron ion binding"/>
    <property type="evidence" value="ECO:0007669"/>
    <property type="project" value="InterPro"/>
</dbReference>
<dbReference type="SUPFAM" id="SSF48264">
    <property type="entry name" value="Cytochrome P450"/>
    <property type="match status" value="1"/>
</dbReference>
<evidence type="ECO:0000313" key="14">
    <source>
        <dbReference type="Proteomes" id="UP001162156"/>
    </source>
</evidence>
<keyword evidence="7" id="KW-0256">Endoplasmic reticulum</keyword>
<sequence length="214" mass="24065">MAVPTYLVIDLEIAKHVLTKDFSYFTDRGFYTNEKVLTSFSVGNPKWRNLRVKMSPAFTSGKLKGMFQTLVNNGSNLGNFLEKNIDGITGLVDIKQALAYYTIDNIGSCAFGLDCNSFEIPNSPFKKHGDNFFVPGNVQAFKTAFNMNFPKIARTLGLRDVPRNVSDFFMSMVKDAVAYREKNNYTKKDFLQSLIEMKNNPDALQNGHKGTVVL</sequence>
<evidence type="ECO:0000256" key="4">
    <source>
        <dbReference type="ARBA" id="ARBA00010617"/>
    </source>
</evidence>
<evidence type="ECO:0000256" key="8">
    <source>
        <dbReference type="ARBA" id="ARBA00022848"/>
    </source>
</evidence>
<dbReference type="GO" id="GO:0020037">
    <property type="term" value="F:heme binding"/>
    <property type="evidence" value="ECO:0007669"/>
    <property type="project" value="InterPro"/>
</dbReference>
<dbReference type="AlphaFoldDB" id="A0AAV8WKG4"/>
<dbReference type="GO" id="GO:0004497">
    <property type="term" value="F:monooxygenase activity"/>
    <property type="evidence" value="ECO:0007669"/>
    <property type="project" value="UniProtKB-KW"/>
</dbReference>
<keyword evidence="9" id="KW-0560">Oxidoreductase</keyword>
<keyword evidence="8" id="KW-0492">Microsome</keyword>
<protein>
    <recommendedName>
        <fullName evidence="15">Cytochrome P450</fullName>
    </recommendedName>
</protein>
<reference evidence="13" key="1">
    <citation type="journal article" date="2023" name="Insect Mol. Biol.">
        <title>Genome sequencing provides insights into the evolution of gene families encoding plant cell wall-degrading enzymes in longhorned beetles.</title>
        <authorList>
            <person name="Shin N.R."/>
            <person name="Okamura Y."/>
            <person name="Kirsch R."/>
            <person name="Pauchet Y."/>
        </authorList>
    </citation>
    <scope>NUCLEOTIDE SEQUENCE</scope>
    <source>
        <strain evidence="13">RBIC_L_NR</strain>
    </source>
</reference>
<evidence type="ECO:0000256" key="12">
    <source>
        <dbReference type="ARBA" id="ARBA00023136"/>
    </source>
</evidence>
<dbReference type="InterPro" id="IPR002402">
    <property type="entry name" value="Cyt_P450_E_grp-II"/>
</dbReference>
<dbReference type="PANTHER" id="PTHR24292">
    <property type="entry name" value="CYTOCHROME P450"/>
    <property type="match status" value="1"/>
</dbReference>
<dbReference type="InterPro" id="IPR050476">
    <property type="entry name" value="Insect_CytP450_Detox"/>
</dbReference>
<dbReference type="EMBL" id="JANEYF010005932">
    <property type="protein sequence ID" value="KAJ8926291.1"/>
    <property type="molecule type" value="Genomic_DNA"/>
</dbReference>
<evidence type="ECO:0000256" key="9">
    <source>
        <dbReference type="ARBA" id="ARBA00023002"/>
    </source>
</evidence>
<evidence type="ECO:0000256" key="2">
    <source>
        <dbReference type="ARBA" id="ARBA00004174"/>
    </source>
</evidence>
<evidence type="ECO:0000256" key="11">
    <source>
        <dbReference type="ARBA" id="ARBA00023033"/>
    </source>
</evidence>
<keyword evidence="11" id="KW-0503">Monooxygenase</keyword>
<comment type="subcellular location">
    <subcellularLocation>
        <location evidence="3">Endoplasmic reticulum membrane</location>
        <topology evidence="3">Peripheral membrane protein</topology>
    </subcellularLocation>
    <subcellularLocation>
        <location evidence="2">Microsome membrane</location>
        <topology evidence="2">Peripheral membrane protein</topology>
    </subcellularLocation>
</comment>
<proteinExistence type="inferred from homology"/>
<keyword evidence="10" id="KW-0408">Iron</keyword>
<dbReference type="Pfam" id="PF00067">
    <property type="entry name" value="p450"/>
    <property type="match status" value="1"/>
</dbReference>